<reference evidence="6" key="1">
    <citation type="submission" date="2022-07" db="EMBL/GenBank/DDBJ databases">
        <title>Phylogenomic reconstructions and comparative analyses of Kickxellomycotina fungi.</title>
        <authorList>
            <person name="Reynolds N.K."/>
            <person name="Stajich J.E."/>
            <person name="Barry K."/>
            <person name="Grigoriev I.V."/>
            <person name="Crous P."/>
            <person name="Smith M.E."/>
        </authorList>
    </citation>
    <scope>NUCLEOTIDE SEQUENCE</scope>
    <source>
        <strain evidence="6">NRRL 1565</strain>
    </source>
</reference>
<evidence type="ECO:0000256" key="1">
    <source>
        <dbReference type="ARBA" id="ARBA00022737"/>
    </source>
</evidence>
<dbReference type="PANTHER" id="PTHR23236:SF119">
    <property type="entry name" value="NUCLEAR RNA-BINDING PROTEIN SART-3"/>
    <property type="match status" value="1"/>
</dbReference>
<feature type="domain" description="RRM" evidence="5">
    <location>
        <begin position="43"/>
        <end position="119"/>
    </location>
</feature>
<dbReference type="PANTHER" id="PTHR23236">
    <property type="entry name" value="EUKARYOTIC TRANSLATION INITIATION FACTOR 4B/4H"/>
    <property type="match status" value="1"/>
</dbReference>
<comment type="caution">
    <text evidence="6">The sequence shown here is derived from an EMBL/GenBank/DDBJ whole genome shotgun (WGS) entry which is preliminary data.</text>
</comment>
<name>A0A9W8LP75_9FUNG</name>
<dbReference type="InterPro" id="IPR012677">
    <property type="entry name" value="Nucleotide-bd_a/b_plait_sf"/>
</dbReference>
<dbReference type="InterPro" id="IPR000504">
    <property type="entry name" value="RRM_dom"/>
</dbReference>
<dbReference type="AlphaFoldDB" id="A0A9W8LP75"/>
<feature type="compositionally biased region" description="Low complexity" evidence="4">
    <location>
        <begin position="126"/>
        <end position="137"/>
    </location>
</feature>
<dbReference type="InterPro" id="IPR035979">
    <property type="entry name" value="RBD_domain_sf"/>
</dbReference>
<keyword evidence="1" id="KW-0677">Repeat</keyword>
<dbReference type="SMART" id="SM00360">
    <property type="entry name" value="RRM"/>
    <property type="match status" value="2"/>
</dbReference>
<keyword evidence="2 3" id="KW-0694">RNA-binding</keyword>
<dbReference type="Pfam" id="PF00076">
    <property type="entry name" value="RRM_1"/>
    <property type="match status" value="2"/>
</dbReference>
<evidence type="ECO:0000259" key="5">
    <source>
        <dbReference type="PROSITE" id="PS50102"/>
    </source>
</evidence>
<feature type="compositionally biased region" description="Basic and acidic residues" evidence="4">
    <location>
        <begin position="276"/>
        <end position="286"/>
    </location>
</feature>
<dbReference type="Gene3D" id="3.30.70.330">
    <property type="match status" value="2"/>
</dbReference>
<feature type="region of interest" description="Disordered" evidence="4">
    <location>
        <begin position="123"/>
        <end position="153"/>
    </location>
</feature>
<evidence type="ECO:0000313" key="6">
    <source>
        <dbReference type="EMBL" id="KAJ2795435.1"/>
    </source>
</evidence>
<feature type="compositionally biased region" description="Basic and acidic residues" evidence="4">
    <location>
        <begin position="232"/>
        <end position="246"/>
    </location>
</feature>
<feature type="region of interest" description="Disordered" evidence="4">
    <location>
        <begin position="232"/>
        <end position="297"/>
    </location>
</feature>
<dbReference type="OrthoDB" id="439808at2759"/>
<accession>A0A9W8LP75</accession>
<sequence length="310" mass="34158">MSGSEDTSPKKAVREKKEKSKPELPAADADAKETTTKSQRSEWGIWIGNLPYSITKDDIIEFLKSCKGTITRVNIPKKGGKVRGFAYVDFDSKEAVTMALAHSEQPLGGRAVLIKNASDFNKSGMPSRAVPSAAAEAPKADGKKSKRAKNPPAPSLFVGNLSFDTKKEQLKTAFRPFGELVGVRVATFEDNPEKCKGFAYIDFKYTDDATKALKSPDLRQIGSRRARIEYAGEEATRKGRPWEFDPKTANSYRMNKPGKRTANGSAEDDDPSSMENDSKRSRKLDTETMAETKLQGLPVEYEGQKITFGD</sequence>
<dbReference type="EMBL" id="JANBUO010002194">
    <property type="protein sequence ID" value="KAJ2795435.1"/>
    <property type="molecule type" value="Genomic_DNA"/>
</dbReference>
<evidence type="ECO:0000313" key="7">
    <source>
        <dbReference type="Proteomes" id="UP001140094"/>
    </source>
</evidence>
<proteinExistence type="predicted"/>
<gene>
    <name evidence="6" type="primary">NOP13</name>
    <name evidence="6" type="ORF">H4R20_005876</name>
</gene>
<evidence type="ECO:0000256" key="3">
    <source>
        <dbReference type="PROSITE-ProRule" id="PRU00176"/>
    </source>
</evidence>
<evidence type="ECO:0000256" key="2">
    <source>
        <dbReference type="ARBA" id="ARBA00022884"/>
    </source>
</evidence>
<dbReference type="Proteomes" id="UP001140094">
    <property type="component" value="Unassembled WGS sequence"/>
</dbReference>
<evidence type="ECO:0000256" key="4">
    <source>
        <dbReference type="SAM" id="MobiDB-lite"/>
    </source>
</evidence>
<organism evidence="6 7">
    <name type="scientific">Coemansia guatemalensis</name>
    <dbReference type="NCBI Taxonomy" id="2761395"/>
    <lineage>
        <taxon>Eukaryota</taxon>
        <taxon>Fungi</taxon>
        <taxon>Fungi incertae sedis</taxon>
        <taxon>Zoopagomycota</taxon>
        <taxon>Kickxellomycotina</taxon>
        <taxon>Kickxellomycetes</taxon>
        <taxon>Kickxellales</taxon>
        <taxon>Kickxellaceae</taxon>
        <taxon>Coemansia</taxon>
    </lineage>
</organism>
<feature type="domain" description="RRM" evidence="5">
    <location>
        <begin position="154"/>
        <end position="233"/>
    </location>
</feature>
<dbReference type="PROSITE" id="PS50102">
    <property type="entry name" value="RRM"/>
    <property type="match status" value="2"/>
</dbReference>
<keyword evidence="7" id="KW-1185">Reference proteome</keyword>
<dbReference type="SUPFAM" id="SSF54928">
    <property type="entry name" value="RNA-binding domain, RBD"/>
    <property type="match status" value="2"/>
</dbReference>
<protein>
    <submittedName>
        <fullName evidence="6">Nucleolar protein 13</fullName>
    </submittedName>
</protein>
<feature type="region of interest" description="Disordered" evidence="4">
    <location>
        <begin position="1"/>
        <end position="40"/>
    </location>
</feature>
<dbReference type="GO" id="GO:0003723">
    <property type="term" value="F:RNA binding"/>
    <property type="evidence" value="ECO:0007669"/>
    <property type="project" value="UniProtKB-UniRule"/>
</dbReference>